<proteinExistence type="predicted"/>
<organism evidence="12 13">
    <name type="scientific">Dyadobacter jejuensis</name>
    <dbReference type="NCBI Taxonomy" id="1082580"/>
    <lineage>
        <taxon>Bacteria</taxon>
        <taxon>Pseudomonadati</taxon>
        <taxon>Bacteroidota</taxon>
        <taxon>Cytophagia</taxon>
        <taxon>Cytophagales</taxon>
        <taxon>Spirosomataceae</taxon>
        <taxon>Dyadobacter</taxon>
    </lineage>
</organism>
<evidence type="ECO:0000256" key="6">
    <source>
        <dbReference type="ARBA" id="ARBA00022840"/>
    </source>
</evidence>
<feature type="transmembrane region" description="Helical" evidence="9">
    <location>
        <begin position="185"/>
        <end position="203"/>
    </location>
</feature>
<dbReference type="InterPro" id="IPR003439">
    <property type="entry name" value="ABC_transporter-like_ATP-bd"/>
</dbReference>
<dbReference type="PANTHER" id="PTHR43394">
    <property type="entry name" value="ATP-DEPENDENT PERMEASE MDL1, MITOCHONDRIAL"/>
    <property type="match status" value="1"/>
</dbReference>
<name>A0A316A799_9BACT</name>
<dbReference type="Proteomes" id="UP000245880">
    <property type="component" value="Unassembled WGS sequence"/>
</dbReference>
<dbReference type="InterPro" id="IPR039421">
    <property type="entry name" value="Type_1_exporter"/>
</dbReference>
<sequence length="609" mass="68460">SIDEFKQLWTGVLMILLPSDEFNAGDQRVSVLRRFWALVKPHKSVMIQALFGAAVATLLGLSTSIYIQKITDHVLPSANMNLLRLLSVGMLLILVLQTVVGTIKTVFVFKTGQQIDAQLILGYYKHLLTLPQQFFDTMRVGEIISRVNDAVKIRSFINETILDLVVNVFIVLFSFMLMFTYYWKLALIMLAIIPFYVFFYWLSNRINKRLQRKLMENAAELEAQLVESLNAAATIKRFGMESYANYKTETRFIQLLRTIYSSFMSSLSIGTASGFISQLFTIVLLWVGTSFVITNELTAGELFSFYALIGYFTGPAGRLIGANKTIQDALIAADRLFEIMDLEREKTGHKIELTADMIGDIYLEEVTFRYGTRALVFENLSLTMQKGKITAIVGESGSGKSTLISLLQNLYPLKNGRIRIGDNDIQHLSIESLRKLVGVVPQQIHLFAASVLENVALGEFEPDMKKMLYYARKLGIHEFIEELPNGYATELTENGNNLSGGQRQRLAILRALYREPEIIIFDEATSSLDTISEQYVQDTIKSLCAIGKTAVLIAHRLSTVREANEIIVVHKGKVIEKGTHLTLLAKKGQYASLWSQQSNTALPVTNHSI</sequence>
<feature type="non-terminal residue" evidence="12">
    <location>
        <position position="1"/>
    </location>
</feature>
<feature type="transmembrane region" description="Helical" evidence="9">
    <location>
        <begin position="45"/>
        <end position="67"/>
    </location>
</feature>
<dbReference type="InterPro" id="IPR003593">
    <property type="entry name" value="AAA+_ATPase"/>
</dbReference>
<dbReference type="GO" id="GO:0015421">
    <property type="term" value="F:ABC-type oligopeptide transporter activity"/>
    <property type="evidence" value="ECO:0007669"/>
    <property type="project" value="TreeGrafter"/>
</dbReference>
<evidence type="ECO:0000256" key="4">
    <source>
        <dbReference type="ARBA" id="ARBA00022692"/>
    </source>
</evidence>
<dbReference type="PROSITE" id="PS00211">
    <property type="entry name" value="ABC_TRANSPORTER_1"/>
    <property type="match status" value="1"/>
</dbReference>
<evidence type="ECO:0000256" key="2">
    <source>
        <dbReference type="ARBA" id="ARBA00022448"/>
    </source>
</evidence>
<feature type="domain" description="ABC transmembrane type-1" evidence="11">
    <location>
        <begin position="47"/>
        <end position="328"/>
    </location>
</feature>
<evidence type="ECO:0000256" key="7">
    <source>
        <dbReference type="ARBA" id="ARBA00022989"/>
    </source>
</evidence>
<evidence type="ECO:0000256" key="1">
    <source>
        <dbReference type="ARBA" id="ARBA00004651"/>
    </source>
</evidence>
<evidence type="ECO:0000259" key="10">
    <source>
        <dbReference type="PROSITE" id="PS50893"/>
    </source>
</evidence>
<evidence type="ECO:0000259" key="11">
    <source>
        <dbReference type="PROSITE" id="PS50929"/>
    </source>
</evidence>
<dbReference type="SUPFAM" id="SSF90123">
    <property type="entry name" value="ABC transporter transmembrane region"/>
    <property type="match status" value="1"/>
</dbReference>
<keyword evidence="2" id="KW-0813">Transport</keyword>
<dbReference type="FunFam" id="3.40.50.300:FF:000221">
    <property type="entry name" value="Multidrug ABC transporter ATP-binding protein"/>
    <property type="match status" value="1"/>
</dbReference>
<dbReference type="InterPro" id="IPR011527">
    <property type="entry name" value="ABC1_TM_dom"/>
</dbReference>
<keyword evidence="8 9" id="KW-0472">Membrane</keyword>
<dbReference type="GO" id="GO:0005524">
    <property type="term" value="F:ATP binding"/>
    <property type="evidence" value="ECO:0007669"/>
    <property type="project" value="UniProtKB-KW"/>
</dbReference>
<feature type="transmembrane region" description="Helical" evidence="9">
    <location>
        <begin position="161"/>
        <end position="179"/>
    </location>
</feature>
<feature type="transmembrane region" description="Helical" evidence="9">
    <location>
        <begin position="87"/>
        <end position="109"/>
    </location>
</feature>
<dbReference type="AlphaFoldDB" id="A0A316A799"/>
<dbReference type="InterPro" id="IPR027417">
    <property type="entry name" value="P-loop_NTPase"/>
</dbReference>
<dbReference type="GO" id="GO:0005886">
    <property type="term" value="C:plasma membrane"/>
    <property type="evidence" value="ECO:0007669"/>
    <property type="project" value="UniProtKB-SubCell"/>
</dbReference>
<keyword evidence="6 12" id="KW-0067">ATP-binding</keyword>
<evidence type="ECO:0000256" key="3">
    <source>
        <dbReference type="ARBA" id="ARBA00022475"/>
    </source>
</evidence>
<dbReference type="SUPFAM" id="SSF52540">
    <property type="entry name" value="P-loop containing nucleoside triphosphate hydrolases"/>
    <property type="match status" value="1"/>
</dbReference>
<accession>A0A316A799</accession>
<dbReference type="Pfam" id="PF00664">
    <property type="entry name" value="ABC_membrane"/>
    <property type="match status" value="1"/>
</dbReference>
<protein>
    <submittedName>
        <fullName evidence="12">ATP-binding cassette subfamily B protein</fullName>
    </submittedName>
</protein>
<reference evidence="12 13" key="1">
    <citation type="submission" date="2018-03" db="EMBL/GenBank/DDBJ databases">
        <title>Genomic Encyclopedia of Archaeal and Bacterial Type Strains, Phase II (KMG-II): from individual species to whole genera.</title>
        <authorList>
            <person name="Goeker M."/>
        </authorList>
    </citation>
    <scope>NUCLEOTIDE SEQUENCE [LARGE SCALE GENOMIC DNA]</scope>
    <source>
        <strain evidence="12 13">DSM 100346</strain>
    </source>
</reference>
<comment type="caution">
    <text evidence="12">The sequence shown here is derived from an EMBL/GenBank/DDBJ whole genome shotgun (WGS) entry which is preliminary data.</text>
</comment>
<feature type="transmembrane region" description="Helical" evidence="9">
    <location>
        <begin position="267"/>
        <end position="287"/>
    </location>
</feature>
<gene>
    <name evidence="12" type="ORF">CLV98_12221</name>
</gene>
<dbReference type="PROSITE" id="PS50893">
    <property type="entry name" value="ABC_TRANSPORTER_2"/>
    <property type="match status" value="1"/>
</dbReference>
<dbReference type="CDD" id="cd18570">
    <property type="entry name" value="ABC_6TM_PCAT1_LagD_like"/>
    <property type="match status" value="1"/>
</dbReference>
<evidence type="ECO:0000313" key="12">
    <source>
        <dbReference type="EMBL" id="PWJ53595.1"/>
    </source>
</evidence>
<dbReference type="Gene3D" id="3.40.50.300">
    <property type="entry name" value="P-loop containing nucleotide triphosphate hydrolases"/>
    <property type="match status" value="1"/>
</dbReference>
<dbReference type="PROSITE" id="PS50929">
    <property type="entry name" value="ABC_TM1F"/>
    <property type="match status" value="1"/>
</dbReference>
<dbReference type="InterPro" id="IPR017871">
    <property type="entry name" value="ABC_transporter-like_CS"/>
</dbReference>
<keyword evidence="5" id="KW-0547">Nucleotide-binding</keyword>
<evidence type="ECO:0000256" key="5">
    <source>
        <dbReference type="ARBA" id="ARBA00022741"/>
    </source>
</evidence>
<evidence type="ECO:0000313" key="13">
    <source>
        <dbReference type="Proteomes" id="UP000245880"/>
    </source>
</evidence>
<feature type="domain" description="ABC transporter" evidence="10">
    <location>
        <begin position="361"/>
        <end position="596"/>
    </location>
</feature>
<comment type="subcellular location">
    <subcellularLocation>
        <location evidence="1">Cell membrane</location>
        <topology evidence="1">Multi-pass membrane protein</topology>
    </subcellularLocation>
</comment>
<keyword evidence="4 9" id="KW-0812">Transmembrane</keyword>
<keyword evidence="3" id="KW-1003">Cell membrane</keyword>
<dbReference type="GO" id="GO:0016887">
    <property type="term" value="F:ATP hydrolysis activity"/>
    <property type="evidence" value="ECO:0007669"/>
    <property type="project" value="InterPro"/>
</dbReference>
<evidence type="ECO:0000256" key="9">
    <source>
        <dbReference type="SAM" id="Phobius"/>
    </source>
</evidence>
<dbReference type="RefSeq" id="WP_109678158.1">
    <property type="nucleotide sequence ID" value="NZ_QGDT01000022.1"/>
</dbReference>
<dbReference type="PANTHER" id="PTHR43394:SF1">
    <property type="entry name" value="ATP-BINDING CASSETTE SUB-FAMILY B MEMBER 10, MITOCHONDRIAL"/>
    <property type="match status" value="1"/>
</dbReference>
<dbReference type="InterPro" id="IPR036640">
    <property type="entry name" value="ABC1_TM_sf"/>
</dbReference>
<dbReference type="OrthoDB" id="9769115at2"/>
<evidence type="ECO:0000256" key="8">
    <source>
        <dbReference type="ARBA" id="ARBA00023136"/>
    </source>
</evidence>
<dbReference type="Pfam" id="PF00005">
    <property type="entry name" value="ABC_tran"/>
    <property type="match status" value="1"/>
</dbReference>
<dbReference type="Gene3D" id="1.20.1560.10">
    <property type="entry name" value="ABC transporter type 1, transmembrane domain"/>
    <property type="match status" value="1"/>
</dbReference>
<dbReference type="EMBL" id="QGDT01000022">
    <property type="protein sequence ID" value="PWJ53595.1"/>
    <property type="molecule type" value="Genomic_DNA"/>
</dbReference>
<dbReference type="SMART" id="SM00382">
    <property type="entry name" value="AAA"/>
    <property type="match status" value="1"/>
</dbReference>
<keyword evidence="7 9" id="KW-1133">Transmembrane helix</keyword>
<keyword evidence="13" id="KW-1185">Reference proteome</keyword>